<feature type="signal peptide" evidence="1">
    <location>
        <begin position="1"/>
        <end position="21"/>
    </location>
</feature>
<evidence type="ECO:0000313" key="3">
    <source>
        <dbReference type="Proteomes" id="UP000694397"/>
    </source>
</evidence>
<evidence type="ECO:0000256" key="1">
    <source>
        <dbReference type="SAM" id="SignalP"/>
    </source>
</evidence>
<dbReference type="GO" id="GO:0060538">
    <property type="term" value="P:skeletal muscle organ development"/>
    <property type="evidence" value="ECO:0007669"/>
    <property type="project" value="InterPro"/>
</dbReference>
<dbReference type="AlphaFoldDB" id="A0A8C9VIM7"/>
<keyword evidence="3" id="KW-1185">Reference proteome</keyword>
<dbReference type="GO" id="GO:0007520">
    <property type="term" value="P:myoblast fusion"/>
    <property type="evidence" value="ECO:0007669"/>
    <property type="project" value="InterPro"/>
</dbReference>
<sequence length="75" mass="8080">MPAALLLLRSLLIRLLGSTLARSAAQLVARALSAAAARLGTLLRHIWARVRSRESREAVLSCVLCVLNMSKKVDG</sequence>
<dbReference type="Ensembl" id="ENSSFOT00015046131.1">
    <property type="protein sequence ID" value="ENSSFOP00015057665.1"/>
    <property type="gene ID" value="ENSSFOG00015033096.1"/>
</dbReference>
<dbReference type="Proteomes" id="UP000694397">
    <property type="component" value="Chromosome 4"/>
</dbReference>
<reference evidence="2" key="2">
    <citation type="submission" date="2025-08" db="UniProtKB">
        <authorList>
            <consortium name="Ensembl"/>
        </authorList>
    </citation>
    <scope>IDENTIFICATION</scope>
</reference>
<evidence type="ECO:0000313" key="2">
    <source>
        <dbReference type="Ensembl" id="ENSSFOP00015057665.1"/>
    </source>
</evidence>
<dbReference type="Pfam" id="PF21950">
    <property type="entry name" value="MINION"/>
    <property type="match status" value="1"/>
</dbReference>
<dbReference type="CDD" id="cd20278">
    <property type="entry name" value="Minion"/>
    <property type="match status" value="1"/>
</dbReference>
<dbReference type="OrthoDB" id="8810453at2759"/>
<protein>
    <submittedName>
        <fullName evidence="2">Uncharacterized protein</fullName>
    </submittedName>
</protein>
<name>A0A8C9VIM7_SCLFO</name>
<proteinExistence type="predicted"/>
<organism evidence="2 3">
    <name type="scientific">Scleropages formosus</name>
    <name type="common">Asian bonytongue</name>
    <name type="synonym">Osteoglossum formosum</name>
    <dbReference type="NCBI Taxonomy" id="113540"/>
    <lineage>
        <taxon>Eukaryota</taxon>
        <taxon>Metazoa</taxon>
        <taxon>Chordata</taxon>
        <taxon>Craniata</taxon>
        <taxon>Vertebrata</taxon>
        <taxon>Euteleostomi</taxon>
        <taxon>Actinopterygii</taxon>
        <taxon>Neopterygii</taxon>
        <taxon>Teleostei</taxon>
        <taxon>Osteoglossocephala</taxon>
        <taxon>Osteoglossomorpha</taxon>
        <taxon>Osteoglossiformes</taxon>
        <taxon>Osteoglossidae</taxon>
        <taxon>Scleropages</taxon>
    </lineage>
</organism>
<accession>A0A8C9VIM7</accession>
<reference evidence="2 3" key="1">
    <citation type="submission" date="2019-04" db="EMBL/GenBank/DDBJ databases">
        <authorList>
            <consortium name="Wellcome Sanger Institute Data Sharing"/>
        </authorList>
    </citation>
    <scope>NUCLEOTIDE SEQUENCE [LARGE SCALE GENOMIC DNA]</scope>
</reference>
<feature type="chain" id="PRO_5034136462" evidence="1">
    <location>
        <begin position="22"/>
        <end position="75"/>
    </location>
</feature>
<keyword evidence="1" id="KW-0732">Signal</keyword>
<reference evidence="2" key="3">
    <citation type="submission" date="2025-09" db="UniProtKB">
        <authorList>
            <consortium name="Ensembl"/>
        </authorList>
    </citation>
    <scope>IDENTIFICATION</scope>
</reference>
<dbReference type="InterPro" id="IPR039014">
    <property type="entry name" value="Myomixer"/>
</dbReference>